<dbReference type="Proteomes" id="UP000002497">
    <property type="component" value="Unassembled WGS sequence"/>
</dbReference>
<organism evidence="2">
    <name type="scientific">Coccidioides posadasii (strain RMSCC 757 / Silveira)</name>
    <name type="common">Valley fever fungus</name>
    <dbReference type="NCBI Taxonomy" id="443226"/>
    <lineage>
        <taxon>Eukaryota</taxon>
        <taxon>Fungi</taxon>
        <taxon>Dikarya</taxon>
        <taxon>Ascomycota</taxon>
        <taxon>Pezizomycotina</taxon>
        <taxon>Eurotiomycetes</taxon>
        <taxon>Eurotiomycetidae</taxon>
        <taxon>Onygenales</taxon>
        <taxon>Onygenaceae</taxon>
        <taxon>Coccidioides</taxon>
    </lineage>
</organism>
<dbReference type="VEuPathDB" id="FungiDB:CPSG_06929"/>
<reference evidence="2" key="2">
    <citation type="submission" date="2010-03" db="EMBL/GenBank/DDBJ databases">
        <title>The genome sequence of Coccidioides posadasii strain Silveira.</title>
        <authorList>
            <consortium name="The Broad Institute Genome Sequencing Center for Infectious Disease"/>
            <person name="Neafsey D."/>
            <person name="Orbach M."/>
            <person name="Henn M.R."/>
            <person name="Cole G.T."/>
            <person name="Galgiani J."/>
            <person name="Gardner M.J."/>
            <person name="Kirkland T.N."/>
            <person name="Taylor J.W."/>
            <person name="Young S.K."/>
            <person name="Zeng Q."/>
            <person name="Koehrsen M."/>
            <person name="Alvarado L."/>
            <person name="Berlin A."/>
            <person name="Borenstein D."/>
            <person name="Chapman S.B."/>
            <person name="Chen Z."/>
            <person name="Engels R."/>
            <person name="Freedman E."/>
            <person name="Gellesch M."/>
            <person name="Goldberg J."/>
            <person name="Griggs A."/>
            <person name="Gujja S."/>
            <person name="Heilman E."/>
            <person name="Heiman D."/>
            <person name="Howarth C."/>
            <person name="Jen D."/>
            <person name="Larson L."/>
            <person name="Mehta T."/>
            <person name="Neiman D."/>
            <person name="Park D."/>
            <person name="Pearson M."/>
            <person name="Richards J."/>
            <person name="Roberts A."/>
            <person name="Saif S."/>
            <person name="Shea T."/>
            <person name="Shenoy N."/>
            <person name="Sisk P."/>
            <person name="Stolte C."/>
            <person name="Sykes S."/>
            <person name="Walk T."/>
            <person name="White J."/>
            <person name="Yandava C."/>
            <person name="Haas B."/>
            <person name="Nusbaum C."/>
            <person name="Birren B."/>
        </authorList>
    </citation>
    <scope>NUCLEOTIDE SEQUENCE [LARGE SCALE GENOMIC DNA]</scope>
    <source>
        <strain evidence="2">RMSCC 757 / Silveira</strain>
    </source>
</reference>
<dbReference type="OrthoDB" id="10468434at2759"/>
<protein>
    <submittedName>
        <fullName evidence="1">Predicted protein</fullName>
    </submittedName>
</protein>
<evidence type="ECO:0000313" key="1">
    <source>
        <dbReference type="EMBL" id="EFW16413.1"/>
    </source>
</evidence>
<proteinExistence type="predicted"/>
<dbReference type="AlphaFoldDB" id="E9DAS7"/>
<gene>
    <name evidence="1" type="ORF">CPSG_06929</name>
</gene>
<name>E9DAS7_COCPS</name>
<reference evidence="2" key="1">
    <citation type="journal article" date="2010" name="Genome Res.">
        <title>Population genomic sequencing of Coccidioides fungi reveals recent hybridization and transposon control.</title>
        <authorList>
            <person name="Neafsey D.E."/>
            <person name="Barker B.M."/>
            <person name="Sharpton T.J."/>
            <person name="Stajich J.E."/>
            <person name="Park D.J."/>
            <person name="Whiston E."/>
            <person name="Hung C.-Y."/>
            <person name="McMahan C."/>
            <person name="White J."/>
            <person name="Sykes S."/>
            <person name="Heiman D."/>
            <person name="Young S."/>
            <person name="Zeng Q."/>
            <person name="Abouelleil A."/>
            <person name="Aftuck L."/>
            <person name="Bessette D."/>
            <person name="Brown A."/>
            <person name="FitzGerald M."/>
            <person name="Lui A."/>
            <person name="Macdonald J.P."/>
            <person name="Priest M."/>
            <person name="Orbach M.J."/>
            <person name="Galgiani J.N."/>
            <person name="Kirkland T.N."/>
            <person name="Cole G.T."/>
            <person name="Birren B.W."/>
            <person name="Henn M.R."/>
            <person name="Taylor J.W."/>
            <person name="Rounsley S.D."/>
        </authorList>
    </citation>
    <scope>NUCLEOTIDE SEQUENCE [LARGE SCALE GENOMIC DNA]</scope>
    <source>
        <strain evidence="2">RMSCC 757 / Silveira</strain>
    </source>
</reference>
<dbReference type="VEuPathDB" id="FungiDB:D8B26_003238"/>
<dbReference type="HOGENOM" id="CLU_084812_0_0_1"/>
<sequence>MMLSSKNSVAHNEEDTLLCSVCVYSIFTDHLDEGKSCLWNTKKKSCFYCLECQTHTCYNVPESTIKLVCWLLQLQEEYYSFDTADLCCPYNIKCMSILMHEFCELDSEAAKHCHCQATFTVKEPSMKHYHPASCHVAKTVDLVFKTESIKDSPSEFSCSSSPVHTVLSQIENEVANIQVSLNHLTTCLTSGTKALQDSTETSLVDLLYHFTCSQTNYCLGQPHIFY</sequence>
<keyword evidence="2" id="KW-1185">Reference proteome</keyword>
<evidence type="ECO:0000313" key="2">
    <source>
        <dbReference type="Proteomes" id="UP000002497"/>
    </source>
</evidence>
<dbReference type="EMBL" id="GL636497">
    <property type="protein sequence ID" value="EFW16413.1"/>
    <property type="molecule type" value="Genomic_DNA"/>
</dbReference>
<accession>E9DAS7</accession>